<dbReference type="EMBL" id="WVUD01000024">
    <property type="protein sequence ID" value="MYL84048.1"/>
    <property type="molecule type" value="Genomic_DNA"/>
</dbReference>
<dbReference type="NCBIfam" id="TIGR02532">
    <property type="entry name" value="IV_pilin_GFxxxE"/>
    <property type="match status" value="1"/>
</dbReference>
<dbReference type="GO" id="GO:0016020">
    <property type="term" value="C:membrane"/>
    <property type="evidence" value="ECO:0007669"/>
    <property type="project" value="UniProtKB-SubCell"/>
</dbReference>
<dbReference type="InterPro" id="IPR045584">
    <property type="entry name" value="Pilin-like"/>
</dbReference>
<name>A0A7C9MJN1_9BACT</name>
<dbReference type="AlphaFoldDB" id="A0A7C9MJN1"/>
<dbReference type="Proteomes" id="UP000482487">
    <property type="component" value="Unassembled WGS sequence"/>
</dbReference>
<keyword evidence="8" id="KW-1185">Reference proteome</keyword>
<evidence type="ECO:0000256" key="3">
    <source>
        <dbReference type="ARBA" id="ARBA00022692"/>
    </source>
</evidence>
<evidence type="ECO:0000313" key="7">
    <source>
        <dbReference type="EMBL" id="MYL84048.1"/>
    </source>
</evidence>
<protein>
    <submittedName>
        <fullName evidence="7">Prepilin-type N-terminal cleavage/methylation domain-containing protein</fullName>
    </submittedName>
</protein>
<evidence type="ECO:0000256" key="1">
    <source>
        <dbReference type="ARBA" id="ARBA00004167"/>
    </source>
</evidence>
<dbReference type="PANTHER" id="PTHR30093:SF44">
    <property type="entry name" value="TYPE II SECRETION SYSTEM CORE PROTEIN G"/>
    <property type="match status" value="1"/>
</dbReference>
<sequence length="137" mass="13819">MKKRLGQKGFTLIEMIAVLVILGILAAVAIPKYMDMQQAAQQAAIDGALAAAATNVHIQYANLGAGGGPITAALLSTALSSLTTIGDFTVTYGLADVAATGSTPASIAVTLTVTATTNAAITKNWAALTKAKAVFNI</sequence>
<reference evidence="7 8" key="1">
    <citation type="submission" date="2020-01" db="EMBL/GenBank/DDBJ databases">
        <title>Genome sequence of Desulfovibrio aerotolerans DSM 16695(T).</title>
        <authorList>
            <person name="Karnachuk O."/>
            <person name="Avakyan M."/>
            <person name="Mardanov A."/>
            <person name="Kadnikov V."/>
            <person name="Ravin N."/>
        </authorList>
    </citation>
    <scope>NUCLEOTIDE SEQUENCE [LARGE SCALE GENOMIC DNA]</scope>
    <source>
        <strain evidence="7 8">DSM 16695</strain>
    </source>
</reference>
<dbReference type="PANTHER" id="PTHR30093">
    <property type="entry name" value="GENERAL SECRETION PATHWAY PROTEIN G"/>
    <property type="match status" value="1"/>
</dbReference>
<comment type="subcellular location">
    <subcellularLocation>
        <location evidence="1">Membrane</location>
        <topology evidence="1">Single-pass membrane protein</topology>
    </subcellularLocation>
</comment>
<gene>
    <name evidence="7" type="ORF">GTA51_13010</name>
</gene>
<evidence type="ECO:0000256" key="2">
    <source>
        <dbReference type="ARBA" id="ARBA00022481"/>
    </source>
</evidence>
<evidence type="ECO:0000256" key="4">
    <source>
        <dbReference type="ARBA" id="ARBA00022989"/>
    </source>
</evidence>
<keyword evidence="3 6" id="KW-0812">Transmembrane</keyword>
<proteinExistence type="predicted"/>
<dbReference type="PROSITE" id="PS00409">
    <property type="entry name" value="PROKAR_NTER_METHYL"/>
    <property type="match status" value="1"/>
</dbReference>
<accession>A0A7C9MJN1</accession>
<evidence type="ECO:0000313" key="8">
    <source>
        <dbReference type="Proteomes" id="UP000482487"/>
    </source>
</evidence>
<comment type="caution">
    <text evidence="7">The sequence shown here is derived from an EMBL/GenBank/DDBJ whole genome shotgun (WGS) entry which is preliminary data.</text>
</comment>
<dbReference type="OrthoDB" id="5461055at2"/>
<feature type="transmembrane region" description="Helical" evidence="6">
    <location>
        <begin position="12"/>
        <end position="30"/>
    </location>
</feature>
<organism evidence="7 8">
    <name type="scientific">Solidesulfovibrio aerotolerans</name>
    <dbReference type="NCBI Taxonomy" id="295255"/>
    <lineage>
        <taxon>Bacteria</taxon>
        <taxon>Pseudomonadati</taxon>
        <taxon>Thermodesulfobacteriota</taxon>
        <taxon>Desulfovibrionia</taxon>
        <taxon>Desulfovibrionales</taxon>
        <taxon>Desulfovibrionaceae</taxon>
        <taxon>Solidesulfovibrio</taxon>
    </lineage>
</organism>
<dbReference type="InterPro" id="IPR012902">
    <property type="entry name" value="N_methyl_site"/>
</dbReference>
<evidence type="ECO:0000256" key="5">
    <source>
        <dbReference type="ARBA" id="ARBA00023136"/>
    </source>
</evidence>
<evidence type="ECO:0000256" key="6">
    <source>
        <dbReference type="SAM" id="Phobius"/>
    </source>
</evidence>
<dbReference type="Gene3D" id="3.30.700.10">
    <property type="entry name" value="Glycoprotein, Type 4 Pilin"/>
    <property type="match status" value="1"/>
</dbReference>
<keyword evidence="2" id="KW-0488">Methylation</keyword>
<dbReference type="SUPFAM" id="SSF54523">
    <property type="entry name" value="Pili subunits"/>
    <property type="match status" value="1"/>
</dbReference>
<dbReference type="Pfam" id="PF07963">
    <property type="entry name" value="N_methyl"/>
    <property type="match status" value="1"/>
</dbReference>
<keyword evidence="4 6" id="KW-1133">Transmembrane helix</keyword>
<keyword evidence="5 6" id="KW-0472">Membrane</keyword>